<reference evidence="1 2" key="1">
    <citation type="submission" date="2011-10" db="EMBL/GenBank/DDBJ databases">
        <title>The Noncontiguous Finished genome of Thermanaerovibrio velox DSM 12556.</title>
        <authorList>
            <consortium name="US DOE Joint Genome Institute (JGI-PGF)"/>
            <person name="Lucas S."/>
            <person name="Copeland A."/>
            <person name="Lapidus A."/>
            <person name="Glavina del Rio T."/>
            <person name="Dalin E."/>
            <person name="Tice H."/>
            <person name="Bruce D."/>
            <person name="Goodwin L."/>
            <person name="Pitluck S."/>
            <person name="Peters L."/>
            <person name="Mikhailova N."/>
            <person name="Teshima H."/>
            <person name="Kyrpides N."/>
            <person name="Mavromatis K."/>
            <person name="Ivanova N."/>
            <person name="Markowitz V."/>
            <person name="Cheng J.-F."/>
            <person name="Hugenholtz P."/>
            <person name="Woyke T."/>
            <person name="Wu D."/>
            <person name="Spring S."/>
            <person name="Brambilla E.-M."/>
            <person name="Klenk H.-P."/>
            <person name="Eisen J.A."/>
        </authorList>
    </citation>
    <scope>NUCLEOTIDE SEQUENCE [LARGE SCALE GENOMIC DNA]</scope>
    <source>
        <strain evidence="1 2">DSM 12556</strain>
    </source>
</reference>
<dbReference type="eggNOG" id="COG1524">
    <property type="taxonomic scope" value="Bacteria"/>
</dbReference>
<proteinExistence type="predicted"/>
<dbReference type="PANTHER" id="PTHR23071">
    <property type="entry name" value="PHOSPHATIDYLINOSITOL GLYCAN"/>
    <property type="match status" value="1"/>
</dbReference>
<dbReference type="OrthoDB" id="8580666at2"/>
<dbReference type="GO" id="GO:0006506">
    <property type="term" value="P:GPI anchor biosynthetic process"/>
    <property type="evidence" value="ECO:0007669"/>
    <property type="project" value="InterPro"/>
</dbReference>
<evidence type="ECO:0000313" key="1">
    <source>
        <dbReference type="EMBL" id="EHM09224.1"/>
    </source>
</evidence>
<gene>
    <name evidence="1" type="ORF">TheveDRAFT_0035</name>
</gene>
<dbReference type="InterPro" id="IPR039524">
    <property type="entry name" value="PIGO/GPI13"/>
</dbReference>
<dbReference type="InterPro" id="IPR002591">
    <property type="entry name" value="Phosphodiest/P_Trfase"/>
</dbReference>
<dbReference type="AlphaFoldDB" id="H0UMS9"/>
<keyword evidence="2" id="KW-1185">Reference proteome</keyword>
<dbReference type="SUPFAM" id="SSF53649">
    <property type="entry name" value="Alkaline phosphatase-like"/>
    <property type="match status" value="1"/>
</dbReference>
<evidence type="ECO:0000313" key="2">
    <source>
        <dbReference type="Proteomes" id="UP000005730"/>
    </source>
</evidence>
<organism evidence="1 2">
    <name type="scientific">Thermanaerovibrio velox DSM 12556</name>
    <dbReference type="NCBI Taxonomy" id="926567"/>
    <lineage>
        <taxon>Bacteria</taxon>
        <taxon>Thermotogati</taxon>
        <taxon>Synergistota</taxon>
        <taxon>Synergistia</taxon>
        <taxon>Synergistales</taxon>
        <taxon>Synergistaceae</taxon>
        <taxon>Thermanaerovibrio</taxon>
    </lineage>
</organism>
<sequence length="268" mass="29624">MSTDRGLVVILVDGLSSKAARHMGCLEGMVRCSMGVRKDIASELPPISKPLYHCIFTGSEPSLTGLMGNHHGAPKRDPENLFALARRRGLVTCAAAHNWFAELFGQWDLGQRGRFQDRPSGDISAGIYYFDDAYPDSHVLQDGEWLIKRHRPGLALVHTMGVDNAAHLYGGDSDRLVEAVMRCDQMISRFLQGLVNQGFLAIVTSDHGTMPSGLHGGTSEDETTVPLWAFPKPPGMLMEAFEGTERQRDMKALMLEFLKVVRRDVKDS</sequence>
<dbReference type="Proteomes" id="UP000005730">
    <property type="component" value="Chromosome"/>
</dbReference>
<accession>H0UMS9</accession>
<dbReference type="RefSeq" id="WP_006582715.1">
    <property type="nucleotide sequence ID" value="NZ_CM001377.1"/>
</dbReference>
<dbReference type="HOGENOM" id="CLU_087217_0_0_0"/>
<name>H0UMS9_9BACT</name>
<protein>
    <submittedName>
        <fullName evidence="1">Putative AP superfamily protein</fullName>
    </submittedName>
</protein>
<dbReference type="InterPro" id="IPR017850">
    <property type="entry name" value="Alkaline_phosphatase_core_sf"/>
</dbReference>
<dbReference type="PANTHER" id="PTHR23071:SF1">
    <property type="entry name" value="GPI ETHANOLAMINE PHOSPHATE TRANSFERASE 3"/>
    <property type="match status" value="1"/>
</dbReference>
<dbReference type="Pfam" id="PF01663">
    <property type="entry name" value="Phosphodiest"/>
    <property type="match status" value="1"/>
</dbReference>
<dbReference type="EMBL" id="CM001377">
    <property type="protein sequence ID" value="EHM09224.1"/>
    <property type="molecule type" value="Genomic_DNA"/>
</dbReference>
<dbReference type="Gene3D" id="3.40.720.10">
    <property type="entry name" value="Alkaline Phosphatase, subunit A"/>
    <property type="match status" value="1"/>
</dbReference>
<dbReference type="GO" id="GO:0051377">
    <property type="term" value="F:mannose-ethanolamine phosphotransferase activity"/>
    <property type="evidence" value="ECO:0007669"/>
    <property type="project" value="TreeGrafter"/>
</dbReference>
<dbReference type="STRING" id="926567.TheveDRAFT_0035"/>
<dbReference type="GO" id="GO:0016020">
    <property type="term" value="C:membrane"/>
    <property type="evidence" value="ECO:0007669"/>
    <property type="project" value="GOC"/>
</dbReference>